<sequence>MRVRSERSGGHGELPPLRRNSRFQMLWMGAAASELGTTLTWVAFPLLILAVTGSAALAGLVGACRITANLLFSLPAGAWVDRWDRRRILIAAEVVRCLALAALAAAVLTGRVALWQIVAVAVVTGAADSFFGPARAAAIRAVVAPGQLPEAYAREEARGHAASLAGPPLGGFLFGLGRALPFAVDALTYLVSLVCVVRARVPRRPAEAAEAAAERRETGMRADVMEAAGWLWRHHGLRAGLAFALVANLAANALLLPVIVMVEARGGDAAATGVVLAGLGLGGLLGATLSARIGRLLPPGRLMLAVVGFFALAVCATALPFGPYWPVIPLFLAMVAAPALNVVLRVLLARLVPDAMTGRVVSVFTLATMGLTPVGPLLGGLLAQYAGGAGALVAVGGLLAAGCAVAAISPALRGLDVPATAGSAPSAVPVLAELGREPVSER</sequence>
<dbReference type="RefSeq" id="WP_142568019.1">
    <property type="nucleotide sequence ID" value="NZ_BMMN01000001.1"/>
</dbReference>
<dbReference type="InterPro" id="IPR010290">
    <property type="entry name" value="TM_effector"/>
</dbReference>
<dbReference type="PROSITE" id="PS50850">
    <property type="entry name" value="MFS"/>
    <property type="match status" value="1"/>
</dbReference>
<dbReference type="OrthoDB" id="3542743at2"/>
<comment type="caution">
    <text evidence="9">The sequence shown here is derived from an EMBL/GenBank/DDBJ whole genome shotgun (WGS) entry which is preliminary data.</text>
</comment>
<dbReference type="SUPFAM" id="SSF103473">
    <property type="entry name" value="MFS general substrate transporter"/>
    <property type="match status" value="1"/>
</dbReference>
<keyword evidence="2" id="KW-0813">Transport</keyword>
<feature type="transmembrane region" description="Helical" evidence="7">
    <location>
        <begin position="389"/>
        <end position="408"/>
    </location>
</feature>
<keyword evidence="6 7" id="KW-0472">Membrane</keyword>
<dbReference type="EMBL" id="BMMN01000001">
    <property type="protein sequence ID" value="GGO01094.1"/>
    <property type="molecule type" value="Genomic_DNA"/>
</dbReference>
<keyword evidence="10" id="KW-1185">Reference proteome</keyword>
<organism evidence="9 10">
    <name type="scientific">Microbispora bryophytorum</name>
    <dbReference type="NCBI Taxonomy" id="1460882"/>
    <lineage>
        <taxon>Bacteria</taxon>
        <taxon>Bacillati</taxon>
        <taxon>Actinomycetota</taxon>
        <taxon>Actinomycetes</taxon>
        <taxon>Streptosporangiales</taxon>
        <taxon>Streptosporangiaceae</taxon>
        <taxon>Microbispora</taxon>
    </lineage>
</organism>
<reference evidence="9" key="1">
    <citation type="journal article" date="2014" name="Int. J. Syst. Evol. Microbiol.">
        <title>Complete genome sequence of Corynebacterium casei LMG S-19264T (=DSM 44701T), isolated from a smear-ripened cheese.</title>
        <authorList>
            <consortium name="US DOE Joint Genome Institute (JGI-PGF)"/>
            <person name="Walter F."/>
            <person name="Albersmeier A."/>
            <person name="Kalinowski J."/>
            <person name="Ruckert C."/>
        </authorList>
    </citation>
    <scope>NUCLEOTIDE SEQUENCE</scope>
    <source>
        <strain evidence="9">CGMCC 4.7138</strain>
    </source>
</reference>
<dbReference type="InterPro" id="IPR036259">
    <property type="entry name" value="MFS_trans_sf"/>
</dbReference>
<comment type="subcellular location">
    <subcellularLocation>
        <location evidence="1">Cell membrane</location>
        <topology evidence="1">Multi-pass membrane protein</topology>
    </subcellularLocation>
</comment>
<protein>
    <submittedName>
        <fullName evidence="9">MFS transporter</fullName>
    </submittedName>
</protein>
<gene>
    <name evidence="9" type="ORF">GCM10011574_08510</name>
</gene>
<dbReference type="GO" id="GO:0022857">
    <property type="term" value="F:transmembrane transporter activity"/>
    <property type="evidence" value="ECO:0007669"/>
    <property type="project" value="InterPro"/>
</dbReference>
<evidence type="ECO:0000256" key="7">
    <source>
        <dbReference type="SAM" id="Phobius"/>
    </source>
</evidence>
<feature type="transmembrane region" description="Helical" evidence="7">
    <location>
        <begin position="26"/>
        <end position="49"/>
    </location>
</feature>
<feature type="transmembrane region" description="Helical" evidence="7">
    <location>
        <begin position="360"/>
        <end position="383"/>
    </location>
</feature>
<evidence type="ECO:0000256" key="2">
    <source>
        <dbReference type="ARBA" id="ARBA00022448"/>
    </source>
</evidence>
<dbReference type="CDD" id="cd06173">
    <property type="entry name" value="MFS_MefA_like"/>
    <property type="match status" value="1"/>
</dbReference>
<keyword evidence="4 7" id="KW-0812">Transmembrane</keyword>
<dbReference type="AlphaFoldDB" id="A0A8H9L8L1"/>
<feature type="transmembrane region" description="Helical" evidence="7">
    <location>
        <begin position="270"/>
        <end position="290"/>
    </location>
</feature>
<feature type="transmembrane region" description="Helical" evidence="7">
    <location>
        <begin position="302"/>
        <end position="321"/>
    </location>
</feature>
<evidence type="ECO:0000256" key="6">
    <source>
        <dbReference type="ARBA" id="ARBA00023136"/>
    </source>
</evidence>
<dbReference type="InterPro" id="IPR020846">
    <property type="entry name" value="MFS_dom"/>
</dbReference>
<dbReference type="Gene3D" id="1.20.1250.20">
    <property type="entry name" value="MFS general substrate transporter like domains"/>
    <property type="match status" value="1"/>
</dbReference>
<feature type="transmembrane region" description="Helical" evidence="7">
    <location>
        <begin position="241"/>
        <end position="264"/>
    </location>
</feature>
<dbReference type="PANTHER" id="PTHR23513:SF11">
    <property type="entry name" value="STAPHYLOFERRIN A TRANSPORTER"/>
    <property type="match status" value="1"/>
</dbReference>
<feature type="transmembrane region" description="Helical" evidence="7">
    <location>
        <begin position="327"/>
        <end position="348"/>
    </location>
</feature>
<dbReference type="PANTHER" id="PTHR23513">
    <property type="entry name" value="INTEGRAL MEMBRANE EFFLUX PROTEIN-RELATED"/>
    <property type="match status" value="1"/>
</dbReference>
<reference evidence="9" key="2">
    <citation type="submission" date="2020-09" db="EMBL/GenBank/DDBJ databases">
        <authorList>
            <person name="Sun Q."/>
            <person name="Zhou Y."/>
        </authorList>
    </citation>
    <scope>NUCLEOTIDE SEQUENCE</scope>
    <source>
        <strain evidence="9">CGMCC 4.7138</strain>
    </source>
</reference>
<evidence type="ECO:0000256" key="4">
    <source>
        <dbReference type="ARBA" id="ARBA00022692"/>
    </source>
</evidence>
<evidence type="ECO:0000256" key="3">
    <source>
        <dbReference type="ARBA" id="ARBA00022475"/>
    </source>
</evidence>
<accession>A0A8H9L8L1</accession>
<evidence type="ECO:0000313" key="9">
    <source>
        <dbReference type="EMBL" id="GGO01094.1"/>
    </source>
</evidence>
<keyword evidence="3" id="KW-1003">Cell membrane</keyword>
<evidence type="ECO:0000259" key="8">
    <source>
        <dbReference type="PROSITE" id="PS50850"/>
    </source>
</evidence>
<evidence type="ECO:0000313" key="10">
    <source>
        <dbReference type="Proteomes" id="UP000653480"/>
    </source>
</evidence>
<dbReference type="GO" id="GO:0005886">
    <property type="term" value="C:plasma membrane"/>
    <property type="evidence" value="ECO:0007669"/>
    <property type="project" value="UniProtKB-SubCell"/>
</dbReference>
<proteinExistence type="predicted"/>
<evidence type="ECO:0000256" key="5">
    <source>
        <dbReference type="ARBA" id="ARBA00022989"/>
    </source>
</evidence>
<evidence type="ECO:0000256" key="1">
    <source>
        <dbReference type="ARBA" id="ARBA00004651"/>
    </source>
</evidence>
<feature type="domain" description="Major facilitator superfamily (MFS) profile" evidence="8">
    <location>
        <begin position="22"/>
        <end position="414"/>
    </location>
</feature>
<feature type="transmembrane region" description="Helical" evidence="7">
    <location>
        <begin position="55"/>
        <end position="76"/>
    </location>
</feature>
<dbReference type="Proteomes" id="UP000653480">
    <property type="component" value="Unassembled WGS sequence"/>
</dbReference>
<name>A0A8H9L8L1_9ACTN</name>
<keyword evidence="5 7" id="KW-1133">Transmembrane helix</keyword>
<dbReference type="Pfam" id="PF05977">
    <property type="entry name" value="MFS_3"/>
    <property type="match status" value="1"/>
</dbReference>